<evidence type="ECO:0000313" key="2">
    <source>
        <dbReference type="Proteomes" id="UP000800235"/>
    </source>
</evidence>
<evidence type="ECO:0000313" key="1">
    <source>
        <dbReference type="EMBL" id="KAF2419039.1"/>
    </source>
</evidence>
<dbReference type="OrthoDB" id="62952at2759"/>
<dbReference type="PANTHER" id="PTHR42085:SF8">
    <property type="entry name" value="F-BOX DOMAIN-CONTAINING PROTEIN"/>
    <property type="match status" value="1"/>
</dbReference>
<comment type="caution">
    <text evidence="1">The sequence shown here is derived from an EMBL/GenBank/DDBJ whole genome shotgun (WGS) entry which is preliminary data.</text>
</comment>
<gene>
    <name evidence="1" type="ORF">EJ08DRAFT_665965</name>
</gene>
<dbReference type="AlphaFoldDB" id="A0A9P4NFL3"/>
<keyword evidence="2" id="KW-1185">Reference proteome</keyword>
<dbReference type="EMBL" id="MU007120">
    <property type="protein sequence ID" value="KAF2419039.1"/>
    <property type="molecule type" value="Genomic_DNA"/>
</dbReference>
<name>A0A9P4NFL3_9PEZI</name>
<proteinExistence type="predicted"/>
<protein>
    <submittedName>
        <fullName evidence="1">Uncharacterized protein</fullName>
    </submittedName>
</protein>
<organism evidence="1 2">
    <name type="scientific">Tothia fuscella</name>
    <dbReference type="NCBI Taxonomy" id="1048955"/>
    <lineage>
        <taxon>Eukaryota</taxon>
        <taxon>Fungi</taxon>
        <taxon>Dikarya</taxon>
        <taxon>Ascomycota</taxon>
        <taxon>Pezizomycotina</taxon>
        <taxon>Dothideomycetes</taxon>
        <taxon>Pleosporomycetidae</taxon>
        <taxon>Venturiales</taxon>
        <taxon>Cylindrosympodiaceae</taxon>
        <taxon>Tothia</taxon>
    </lineage>
</organism>
<accession>A0A9P4NFL3</accession>
<dbReference type="InterPro" id="IPR038883">
    <property type="entry name" value="AN11006-like"/>
</dbReference>
<dbReference type="PANTHER" id="PTHR42085">
    <property type="entry name" value="F-BOX DOMAIN-CONTAINING PROTEIN"/>
    <property type="match status" value="1"/>
</dbReference>
<reference evidence="1" key="1">
    <citation type="journal article" date="2020" name="Stud. Mycol.">
        <title>101 Dothideomycetes genomes: a test case for predicting lifestyles and emergence of pathogens.</title>
        <authorList>
            <person name="Haridas S."/>
            <person name="Albert R."/>
            <person name="Binder M."/>
            <person name="Bloem J."/>
            <person name="Labutti K."/>
            <person name="Salamov A."/>
            <person name="Andreopoulos B."/>
            <person name="Baker S."/>
            <person name="Barry K."/>
            <person name="Bills G."/>
            <person name="Bluhm B."/>
            <person name="Cannon C."/>
            <person name="Castanera R."/>
            <person name="Culley D."/>
            <person name="Daum C."/>
            <person name="Ezra D."/>
            <person name="Gonzalez J."/>
            <person name="Henrissat B."/>
            <person name="Kuo A."/>
            <person name="Liang C."/>
            <person name="Lipzen A."/>
            <person name="Lutzoni F."/>
            <person name="Magnuson J."/>
            <person name="Mondo S."/>
            <person name="Nolan M."/>
            <person name="Ohm R."/>
            <person name="Pangilinan J."/>
            <person name="Park H.-J."/>
            <person name="Ramirez L."/>
            <person name="Alfaro M."/>
            <person name="Sun H."/>
            <person name="Tritt A."/>
            <person name="Yoshinaga Y."/>
            <person name="Zwiers L.-H."/>
            <person name="Turgeon B."/>
            <person name="Goodwin S."/>
            <person name="Spatafora J."/>
            <person name="Crous P."/>
            <person name="Grigoriev I."/>
        </authorList>
    </citation>
    <scope>NUCLEOTIDE SEQUENCE</scope>
    <source>
        <strain evidence="1">CBS 130266</strain>
    </source>
</reference>
<sequence>MPPQIRHPHWPPPLLRPYLQGSTRRFLDKPFQFLALPRELRDTIYTRALVFDTPIELWPKHYGEDGVPCDKLRWYFANDYRNRITPMLKLLRTNHQVNAEGSEVFYQGNKFRFTNTNAWFVANAFLYTIGQRNYRHLRQITLHVPFVPFKGAGVTGSRDENEWDRNMPSLNAGERLCEVLEKNGLDIAPLWKEWYHDVGAAEKKTCSLLQGISTLNLILPSTFDADSTSFASYYTSLLFETSGLDRLLAGGVQIAFVLLCREHHISWSCPRIETTHRQIILEAPLNGWSTAEVSLSQDGSYSMDATSVEVSDLDWEYGCRVDHSLFMV</sequence>
<dbReference type="Proteomes" id="UP000800235">
    <property type="component" value="Unassembled WGS sequence"/>
</dbReference>